<dbReference type="RefSeq" id="WP_202009977.1">
    <property type="nucleotide sequence ID" value="NZ_JAERRB010000004.1"/>
</dbReference>
<comment type="caution">
    <text evidence="1">The sequence shown here is derived from an EMBL/GenBank/DDBJ whole genome shotgun (WGS) entry which is preliminary data.</text>
</comment>
<proteinExistence type="predicted"/>
<organism evidence="1 2">
    <name type="scientific">Chryseolinea lacunae</name>
    <dbReference type="NCBI Taxonomy" id="2801331"/>
    <lineage>
        <taxon>Bacteria</taxon>
        <taxon>Pseudomonadati</taxon>
        <taxon>Bacteroidota</taxon>
        <taxon>Cytophagia</taxon>
        <taxon>Cytophagales</taxon>
        <taxon>Fulvivirgaceae</taxon>
        <taxon>Chryseolinea</taxon>
    </lineage>
</organism>
<evidence type="ECO:0000313" key="1">
    <source>
        <dbReference type="EMBL" id="MBL0742100.1"/>
    </source>
</evidence>
<dbReference type="EMBL" id="JAERRB010000004">
    <property type="protein sequence ID" value="MBL0742100.1"/>
    <property type="molecule type" value="Genomic_DNA"/>
</dbReference>
<reference evidence="1 2" key="1">
    <citation type="submission" date="2021-01" db="EMBL/GenBank/DDBJ databases">
        <title>Chryseolinea sp. Jin1 Genome sequencing and assembly.</title>
        <authorList>
            <person name="Kim I."/>
        </authorList>
    </citation>
    <scope>NUCLEOTIDE SEQUENCE [LARGE SCALE GENOMIC DNA]</scope>
    <source>
        <strain evidence="1 2">Jin1</strain>
    </source>
</reference>
<name>A0ABS1KRX7_9BACT</name>
<dbReference type="Proteomes" id="UP000613030">
    <property type="component" value="Unassembled WGS sequence"/>
</dbReference>
<keyword evidence="2" id="KW-1185">Reference proteome</keyword>
<evidence type="ECO:0000313" key="2">
    <source>
        <dbReference type="Proteomes" id="UP000613030"/>
    </source>
</evidence>
<sequence>MEKKHIIKFLQQRKKGVYNLIVQLYANVITSMGPTMAMDIVKDDLEKEAGTPVEIHYFALAQAILRYKKKNPKVSSGSLEGGQRFSFKDAYELNDVQLVPGRFKRDKIGSSISKNAKSKSK</sequence>
<gene>
    <name evidence="1" type="ORF">JI741_12795</name>
</gene>
<accession>A0ABS1KRX7</accession>
<protein>
    <submittedName>
        <fullName evidence="1">Uncharacterized protein</fullName>
    </submittedName>
</protein>